<dbReference type="Pfam" id="PF02086">
    <property type="entry name" value="MethyltransfD12"/>
    <property type="match status" value="1"/>
</dbReference>
<dbReference type="InterPro" id="IPR012327">
    <property type="entry name" value="MeTrfase_D12"/>
</dbReference>
<name>A0A6C0JZ72_9ZZZZ</name>
<evidence type="ECO:0000313" key="4">
    <source>
        <dbReference type="EMBL" id="QHU09707.1"/>
    </source>
</evidence>
<keyword evidence="3" id="KW-0949">S-adenosyl-L-methionine</keyword>
<evidence type="ECO:0008006" key="5">
    <source>
        <dbReference type="Google" id="ProtNLM"/>
    </source>
</evidence>
<protein>
    <recommendedName>
        <fullName evidence="5">Methyltransferase</fullName>
    </recommendedName>
</protein>
<sequence length="369" mass="41786">MQTYGVKYIGSKASLVEKILGNIDRHLDSPADLQIIDVFAGTTRVSQAFRAKGWQVQSSDLAWATEAYAHAFLIRTEESGKRIPELIGKLNTNMDLSEADWITNTYCDVSGIEGTGSVRMWKPKNGRRADHLRNTIETMLAEGSINKHEAMILVTCLIFALDRVDNSVGVQQAYLKEWAKRTNDLLDFRDLPFYKGPAGKHYVGNCLSLEYSPADVAYLDPPYSAHSYSTYYHIWDSITRWDKPEVSLQTNRRVDRVSKSSEFDTDMVSPWNSKRTALEAFITLCKRLPTKYLLISYNNESLVSLDVLVEALKTEFGEVDIENISYQRNIMSQIGNATLYNNTFKTENTEVLIWVKCLSKLGNTVKTSA</sequence>
<evidence type="ECO:0000256" key="3">
    <source>
        <dbReference type="ARBA" id="ARBA00022691"/>
    </source>
</evidence>
<dbReference type="GO" id="GO:0009007">
    <property type="term" value="F:site-specific DNA-methyltransferase (adenine-specific) activity"/>
    <property type="evidence" value="ECO:0007669"/>
    <property type="project" value="UniProtKB-EC"/>
</dbReference>
<organism evidence="4">
    <name type="scientific">viral metagenome</name>
    <dbReference type="NCBI Taxonomy" id="1070528"/>
    <lineage>
        <taxon>unclassified sequences</taxon>
        <taxon>metagenomes</taxon>
        <taxon>organismal metagenomes</taxon>
    </lineage>
</organism>
<evidence type="ECO:0000256" key="2">
    <source>
        <dbReference type="ARBA" id="ARBA00022679"/>
    </source>
</evidence>
<keyword evidence="2" id="KW-0808">Transferase</keyword>
<dbReference type="SUPFAM" id="SSF53335">
    <property type="entry name" value="S-adenosyl-L-methionine-dependent methyltransferases"/>
    <property type="match status" value="1"/>
</dbReference>
<proteinExistence type="predicted"/>
<dbReference type="GO" id="GO:0032259">
    <property type="term" value="P:methylation"/>
    <property type="evidence" value="ECO:0007669"/>
    <property type="project" value="UniProtKB-KW"/>
</dbReference>
<evidence type="ECO:0000256" key="1">
    <source>
        <dbReference type="ARBA" id="ARBA00022603"/>
    </source>
</evidence>
<accession>A0A6C0JZ72</accession>
<keyword evidence="1" id="KW-0489">Methyltransferase</keyword>
<dbReference type="EMBL" id="MN740743">
    <property type="protein sequence ID" value="QHU09707.1"/>
    <property type="molecule type" value="Genomic_DNA"/>
</dbReference>
<dbReference type="PRINTS" id="PR00505">
    <property type="entry name" value="D12N6MTFRASE"/>
</dbReference>
<reference evidence="4" key="1">
    <citation type="journal article" date="2020" name="Nature">
        <title>Giant virus diversity and host interactions through global metagenomics.</title>
        <authorList>
            <person name="Schulz F."/>
            <person name="Roux S."/>
            <person name="Paez-Espino D."/>
            <person name="Jungbluth S."/>
            <person name="Walsh D.A."/>
            <person name="Denef V.J."/>
            <person name="McMahon K.D."/>
            <person name="Konstantinidis K.T."/>
            <person name="Eloe-Fadrosh E.A."/>
            <person name="Kyrpides N.C."/>
            <person name="Woyke T."/>
        </authorList>
    </citation>
    <scope>NUCLEOTIDE SEQUENCE</scope>
    <source>
        <strain evidence="4">GVMAG-S-1101164-105</strain>
    </source>
</reference>
<dbReference type="GO" id="GO:0009307">
    <property type="term" value="P:DNA restriction-modification system"/>
    <property type="evidence" value="ECO:0007669"/>
    <property type="project" value="InterPro"/>
</dbReference>
<dbReference type="AlphaFoldDB" id="A0A6C0JZ72"/>
<dbReference type="InterPro" id="IPR029063">
    <property type="entry name" value="SAM-dependent_MTases_sf"/>
</dbReference>